<organism evidence="5 6">
    <name type="scientific">Tanacetum coccineum</name>
    <dbReference type="NCBI Taxonomy" id="301880"/>
    <lineage>
        <taxon>Eukaryota</taxon>
        <taxon>Viridiplantae</taxon>
        <taxon>Streptophyta</taxon>
        <taxon>Embryophyta</taxon>
        <taxon>Tracheophyta</taxon>
        <taxon>Spermatophyta</taxon>
        <taxon>Magnoliopsida</taxon>
        <taxon>eudicotyledons</taxon>
        <taxon>Gunneridae</taxon>
        <taxon>Pentapetalae</taxon>
        <taxon>asterids</taxon>
        <taxon>campanulids</taxon>
        <taxon>Asterales</taxon>
        <taxon>Asteraceae</taxon>
        <taxon>Asteroideae</taxon>
        <taxon>Anthemideae</taxon>
        <taxon>Anthemidinae</taxon>
        <taxon>Tanacetum</taxon>
    </lineage>
</organism>
<evidence type="ECO:0000256" key="3">
    <source>
        <dbReference type="SAM" id="Phobius"/>
    </source>
</evidence>
<keyword evidence="3" id="KW-0472">Membrane</keyword>
<feature type="domain" description="Peptidase S8/S53" evidence="4">
    <location>
        <begin position="260"/>
        <end position="298"/>
    </location>
</feature>
<evidence type="ECO:0000256" key="2">
    <source>
        <dbReference type="ARBA" id="ARBA00022729"/>
    </source>
</evidence>
<dbReference type="EMBL" id="BQNB010019469">
    <property type="protein sequence ID" value="GJT85636.1"/>
    <property type="molecule type" value="Genomic_DNA"/>
</dbReference>
<gene>
    <name evidence="5" type="ORF">Tco_1067353</name>
</gene>
<reference evidence="5" key="1">
    <citation type="journal article" date="2022" name="Int. J. Mol. Sci.">
        <title>Draft Genome of Tanacetum Coccineum: Genomic Comparison of Closely Related Tanacetum-Family Plants.</title>
        <authorList>
            <person name="Yamashiro T."/>
            <person name="Shiraishi A."/>
            <person name="Nakayama K."/>
            <person name="Satake H."/>
        </authorList>
    </citation>
    <scope>NUCLEOTIDE SEQUENCE</scope>
</reference>
<evidence type="ECO:0000256" key="1">
    <source>
        <dbReference type="ARBA" id="ARBA00011073"/>
    </source>
</evidence>
<evidence type="ECO:0000313" key="6">
    <source>
        <dbReference type="Proteomes" id="UP001151760"/>
    </source>
</evidence>
<evidence type="ECO:0000313" key="5">
    <source>
        <dbReference type="EMBL" id="GJT85636.1"/>
    </source>
</evidence>
<feature type="transmembrane region" description="Helical" evidence="3">
    <location>
        <begin position="67"/>
        <end position="84"/>
    </location>
</feature>
<name>A0ABQ5HCM3_9ASTR</name>
<dbReference type="InterPro" id="IPR000209">
    <property type="entry name" value="Peptidase_S8/S53_dom"/>
</dbReference>
<keyword evidence="2" id="KW-0732">Signal</keyword>
<dbReference type="Gene3D" id="3.40.50.200">
    <property type="entry name" value="Peptidase S8/S53 domain"/>
    <property type="match status" value="1"/>
</dbReference>
<keyword evidence="3" id="KW-0812">Transmembrane</keyword>
<feature type="transmembrane region" description="Helical" evidence="3">
    <location>
        <begin position="38"/>
        <end position="55"/>
    </location>
</feature>
<dbReference type="Proteomes" id="UP001151760">
    <property type="component" value="Unassembled WGS sequence"/>
</dbReference>
<dbReference type="InterPro" id="IPR036852">
    <property type="entry name" value="Peptidase_S8/S53_dom_sf"/>
</dbReference>
<dbReference type="Pfam" id="PF00082">
    <property type="entry name" value="Peptidase_S8"/>
    <property type="match status" value="1"/>
</dbReference>
<dbReference type="SUPFAM" id="SSF52743">
    <property type="entry name" value="Subtilisin-like"/>
    <property type="match status" value="1"/>
</dbReference>
<comment type="similarity">
    <text evidence="1">Belongs to the peptidase S8 family.</text>
</comment>
<sequence length="335" mass="36628">MGITQSGYRCSDGLAVGKNCHVGTDVAVRGSDGSRESFAEFGLYGVGLCILTVVYGGWDVTNSSSKGVGHCLLVELVGVGAIWAESRALRRLFVFPVPEGFGGIVAGPLFTGGLGGPLMGPGYFPPRPRTQSTGISRCYKSEELESDMRQKDQEVRVVKEANRRRSSNWAYLAALKADAGVQFVAANAEWIYRINDAPKYGEGRRSCVLERSVGMLIEYTYTRAGMSNVRVELCRSSFLVYFVWSTTAFFILSGDINGVAPHVTAAVAYVKSFHPSWSPSAIKSALMTTAIDDSLISEDRSYMSRKTSDLLEKRRVAKLDSLKERGELDREKRPA</sequence>
<accession>A0ABQ5HCM3</accession>
<dbReference type="PANTHER" id="PTHR10795">
    <property type="entry name" value="PROPROTEIN CONVERTASE SUBTILISIN/KEXIN"/>
    <property type="match status" value="1"/>
</dbReference>
<keyword evidence="3" id="KW-1133">Transmembrane helix</keyword>
<comment type="caution">
    <text evidence="5">The sequence shown here is derived from an EMBL/GenBank/DDBJ whole genome shotgun (WGS) entry which is preliminary data.</text>
</comment>
<protein>
    <submittedName>
        <fullName evidence="5">Subtilisin-like protease SBT4.15</fullName>
    </submittedName>
</protein>
<dbReference type="InterPro" id="IPR045051">
    <property type="entry name" value="SBT"/>
</dbReference>
<proteinExistence type="inferred from homology"/>
<evidence type="ECO:0000259" key="4">
    <source>
        <dbReference type="Pfam" id="PF00082"/>
    </source>
</evidence>
<keyword evidence="6" id="KW-1185">Reference proteome</keyword>
<reference evidence="5" key="2">
    <citation type="submission" date="2022-01" db="EMBL/GenBank/DDBJ databases">
        <authorList>
            <person name="Yamashiro T."/>
            <person name="Shiraishi A."/>
            <person name="Satake H."/>
            <person name="Nakayama K."/>
        </authorList>
    </citation>
    <scope>NUCLEOTIDE SEQUENCE</scope>
</reference>